<gene>
    <name evidence="2" type="ORF">CEUSTIGMA_g385.t1</name>
</gene>
<comment type="caution">
    <text evidence="2">The sequence shown here is derived from an EMBL/GenBank/DDBJ whole genome shotgun (WGS) entry which is preliminary data.</text>
</comment>
<protein>
    <submittedName>
        <fullName evidence="2">Uncharacterized protein</fullName>
    </submittedName>
</protein>
<dbReference type="Proteomes" id="UP000232323">
    <property type="component" value="Unassembled WGS sequence"/>
</dbReference>
<dbReference type="Pfam" id="PF05024">
    <property type="entry name" value="Gpi1"/>
    <property type="match status" value="1"/>
</dbReference>
<dbReference type="GO" id="GO:0016020">
    <property type="term" value="C:membrane"/>
    <property type="evidence" value="ECO:0007669"/>
    <property type="project" value="InterPro"/>
</dbReference>
<feature type="transmembrane region" description="Helical" evidence="1">
    <location>
        <begin position="113"/>
        <end position="135"/>
    </location>
</feature>
<dbReference type="InterPro" id="IPR007720">
    <property type="entry name" value="PigQ/GPI1"/>
</dbReference>
<dbReference type="STRING" id="1157962.A0A250WQV0"/>
<dbReference type="GO" id="GO:0006506">
    <property type="term" value="P:GPI anchor biosynthetic process"/>
    <property type="evidence" value="ECO:0007669"/>
    <property type="project" value="InterPro"/>
</dbReference>
<feature type="transmembrane region" description="Helical" evidence="1">
    <location>
        <begin position="314"/>
        <end position="345"/>
    </location>
</feature>
<name>A0A250WQV0_9CHLO</name>
<accession>A0A250WQV0</accession>
<dbReference type="EMBL" id="BEGY01000001">
    <property type="protein sequence ID" value="GAX72930.1"/>
    <property type="molecule type" value="Genomic_DNA"/>
</dbReference>
<keyword evidence="1" id="KW-1133">Transmembrane helix</keyword>
<evidence type="ECO:0000313" key="3">
    <source>
        <dbReference type="Proteomes" id="UP000232323"/>
    </source>
</evidence>
<reference evidence="2 3" key="1">
    <citation type="submission" date="2017-08" db="EMBL/GenBank/DDBJ databases">
        <title>Acidophilic green algal genome provides insights into adaptation to an acidic environment.</title>
        <authorList>
            <person name="Hirooka S."/>
            <person name="Hirose Y."/>
            <person name="Kanesaki Y."/>
            <person name="Higuchi S."/>
            <person name="Fujiwara T."/>
            <person name="Onuma R."/>
            <person name="Era A."/>
            <person name="Ohbayashi R."/>
            <person name="Uzuka A."/>
            <person name="Nozaki H."/>
            <person name="Yoshikawa H."/>
            <person name="Miyagishima S.Y."/>
        </authorList>
    </citation>
    <scope>NUCLEOTIDE SEQUENCE [LARGE SCALE GENOMIC DNA]</scope>
    <source>
        <strain evidence="2 3">NIES-2499</strain>
    </source>
</reference>
<sequence>MKGSICHTFKVICYEPILWSLCISQEPTASRPGFCFIPKQLTSSVDLNPMKRTSSSSTYAAVPLACMPPTSLGVDLRRQWDLCKLISKFNFTVDSSLMFQNEEHFSSSRRLPVLYLLLCEAIQHILGAIFAVVLVRHSDWLLVRGLPVLSSTIYRILSDTNSWLGTARPAGLKLHAELAHLYCVALDTVLRASASLSQLAAAWHLQPLLIQVLAIAGCLGGLTGMLSAFLDILDFFLIPAALLIQALAACYGLHLRFLYSTWCMLRGSDVRKLSLARKINFKRNTQSALKTESGVIAALLGRDKQETNIVVERLLVGVLFFVPLLALFPTTLVWYITASIFLILIPATLRWVVRCLIYALQLNPVALMIWLWFKPQDFQSGSLRFLKFSLTQEPCFFAS</sequence>
<proteinExistence type="predicted"/>
<keyword evidence="3" id="KW-1185">Reference proteome</keyword>
<evidence type="ECO:0000313" key="2">
    <source>
        <dbReference type="EMBL" id="GAX72930.1"/>
    </source>
</evidence>
<dbReference type="AlphaFoldDB" id="A0A250WQV0"/>
<feature type="transmembrane region" description="Helical" evidence="1">
    <location>
        <begin position="208"/>
        <end position="230"/>
    </location>
</feature>
<feature type="transmembrane region" description="Helical" evidence="1">
    <location>
        <begin position="236"/>
        <end position="259"/>
    </location>
</feature>
<evidence type="ECO:0000256" key="1">
    <source>
        <dbReference type="SAM" id="Phobius"/>
    </source>
</evidence>
<keyword evidence="1" id="KW-0812">Transmembrane</keyword>
<keyword evidence="1" id="KW-0472">Membrane</keyword>
<organism evidence="2 3">
    <name type="scientific">Chlamydomonas eustigma</name>
    <dbReference type="NCBI Taxonomy" id="1157962"/>
    <lineage>
        <taxon>Eukaryota</taxon>
        <taxon>Viridiplantae</taxon>
        <taxon>Chlorophyta</taxon>
        <taxon>core chlorophytes</taxon>
        <taxon>Chlorophyceae</taxon>
        <taxon>CS clade</taxon>
        <taxon>Chlamydomonadales</taxon>
        <taxon>Chlamydomonadaceae</taxon>
        <taxon>Chlamydomonas</taxon>
    </lineage>
</organism>
<feature type="transmembrane region" description="Helical" evidence="1">
    <location>
        <begin position="351"/>
        <end position="373"/>
    </location>
</feature>